<protein>
    <recommendedName>
        <fullName evidence="3">HAD family hydrolase</fullName>
    </recommendedName>
</protein>
<name>A0ABW3FHW5_9HYPH</name>
<proteinExistence type="predicted"/>
<keyword evidence="2" id="KW-1185">Reference proteome</keyword>
<dbReference type="InterPro" id="IPR036412">
    <property type="entry name" value="HAD-like_sf"/>
</dbReference>
<sequence length="232" mass="26054">MTEPKKNRTMSAETTQQLESLGFHESADHGTRPLLICDVDEVVLHLVDPFEQVLNEQGFYLKSHSFQLTGNVFCSETHREATQEEVWNGLDVLFQQQASRQGIVDGVIDGLNTLAEEIDIVFLTNLPHAYREIRIDYLAEHGLNHPLVTNSGSKVPAMDRLMKTRQAQVGFIDDTPTNLIQARESLPDLHLFHFMANDRFRAMAQGIEGAHFSTGHWGEAVSGIRSVLMAET</sequence>
<gene>
    <name evidence="1" type="ORF">ACFQ14_16750</name>
</gene>
<organism evidence="1 2">
    <name type="scientific">Pseudahrensia aquimaris</name>
    <dbReference type="NCBI Taxonomy" id="744461"/>
    <lineage>
        <taxon>Bacteria</taxon>
        <taxon>Pseudomonadati</taxon>
        <taxon>Pseudomonadota</taxon>
        <taxon>Alphaproteobacteria</taxon>
        <taxon>Hyphomicrobiales</taxon>
        <taxon>Ahrensiaceae</taxon>
        <taxon>Pseudahrensia</taxon>
    </lineage>
</organism>
<dbReference type="RefSeq" id="WP_377213903.1">
    <property type="nucleotide sequence ID" value="NZ_JBHTJV010000026.1"/>
</dbReference>
<evidence type="ECO:0000313" key="2">
    <source>
        <dbReference type="Proteomes" id="UP001597101"/>
    </source>
</evidence>
<accession>A0ABW3FHW5</accession>
<reference evidence="2" key="1">
    <citation type="journal article" date="2019" name="Int. J. Syst. Evol. Microbiol.">
        <title>The Global Catalogue of Microorganisms (GCM) 10K type strain sequencing project: providing services to taxonomists for standard genome sequencing and annotation.</title>
        <authorList>
            <consortium name="The Broad Institute Genomics Platform"/>
            <consortium name="The Broad Institute Genome Sequencing Center for Infectious Disease"/>
            <person name="Wu L."/>
            <person name="Ma J."/>
        </authorList>
    </citation>
    <scope>NUCLEOTIDE SEQUENCE [LARGE SCALE GENOMIC DNA]</scope>
    <source>
        <strain evidence="2">CCUG 60023</strain>
    </source>
</reference>
<dbReference type="Proteomes" id="UP001597101">
    <property type="component" value="Unassembled WGS sequence"/>
</dbReference>
<evidence type="ECO:0008006" key="3">
    <source>
        <dbReference type="Google" id="ProtNLM"/>
    </source>
</evidence>
<comment type="caution">
    <text evidence="1">The sequence shown here is derived from an EMBL/GenBank/DDBJ whole genome shotgun (WGS) entry which is preliminary data.</text>
</comment>
<dbReference type="EMBL" id="JBHTJV010000026">
    <property type="protein sequence ID" value="MFD0918054.1"/>
    <property type="molecule type" value="Genomic_DNA"/>
</dbReference>
<dbReference type="SUPFAM" id="SSF56784">
    <property type="entry name" value="HAD-like"/>
    <property type="match status" value="1"/>
</dbReference>
<evidence type="ECO:0000313" key="1">
    <source>
        <dbReference type="EMBL" id="MFD0918054.1"/>
    </source>
</evidence>